<dbReference type="Proteomes" id="UP001228905">
    <property type="component" value="Unassembled WGS sequence"/>
</dbReference>
<dbReference type="SUPFAM" id="SSF50685">
    <property type="entry name" value="Barwin-like endoglucanases"/>
    <property type="match status" value="1"/>
</dbReference>
<protein>
    <submittedName>
        <fullName evidence="3">3D (Asp-Asp-Asp) domain-containing protein</fullName>
    </submittedName>
</protein>
<gene>
    <name evidence="3" type="ORF">QO010_001504</name>
</gene>
<keyword evidence="4" id="KW-1185">Reference proteome</keyword>
<dbReference type="Gene3D" id="2.40.40.10">
    <property type="entry name" value="RlpA-like domain"/>
    <property type="match status" value="1"/>
</dbReference>
<dbReference type="RefSeq" id="WP_307347878.1">
    <property type="nucleotide sequence ID" value="NZ_JAUSVS010000002.1"/>
</dbReference>
<dbReference type="InterPro" id="IPR010611">
    <property type="entry name" value="3D_dom"/>
</dbReference>
<organism evidence="3 4">
    <name type="scientific">Caulobacter ginsengisoli</name>
    <dbReference type="NCBI Taxonomy" id="400775"/>
    <lineage>
        <taxon>Bacteria</taxon>
        <taxon>Pseudomonadati</taxon>
        <taxon>Pseudomonadota</taxon>
        <taxon>Alphaproteobacteria</taxon>
        <taxon>Caulobacterales</taxon>
        <taxon>Caulobacteraceae</taxon>
        <taxon>Caulobacter</taxon>
    </lineage>
</organism>
<keyword evidence="1" id="KW-0732">Signal</keyword>
<evidence type="ECO:0000259" key="2">
    <source>
        <dbReference type="Pfam" id="PF06725"/>
    </source>
</evidence>
<dbReference type="CDD" id="cd22785">
    <property type="entry name" value="DPBB_MltA-like"/>
    <property type="match status" value="1"/>
</dbReference>
<comment type="caution">
    <text evidence="3">The sequence shown here is derived from an EMBL/GenBank/DDBJ whole genome shotgun (WGS) entry which is preliminary data.</text>
</comment>
<sequence length="175" mass="18574">MKRILACLATVALAVCAPQVQARQNDPSADALGALIDRLMPSSKSPDSEPKKADWNLKATLYHSGAPGVGTRDSLGCQTVAMRTAATDPRVVRRRTIMFIPETVGMKMPDGSSHDGYWYASDTGGAVKGARIDLYTGSNRASMGPIMKLNMKTVSVVNVGTFEGCPKAGMQVASR</sequence>
<feature type="signal peptide" evidence="1">
    <location>
        <begin position="1"/>
        <end position="22"/>
    </location>
</feature>
<feature type="chain" id="PRO_5046824418" evidence="1">
    <location>
        <begin position="23"/>
        <end position="175"/>
    </location>
</feature>
<reference evidence="3 4" key="1">
    <citation type="submission" date="2023-07" db="EMBL/GenBank/DDBJ databases">
        <title>Genomic Encyclopedia of Type Strains, Phase IV (KMG-IV): sequencing the most valuable type-strain genomes for metagenomic binning, comparative biology and taxonomic classification.</title>
        <authorList>
            <person name="Goeker M."/>
        </authorList>
    </citation>
    <scope>NUCLEOTIDE SEQUENCE [LARGE SCALE GENOMIC DNA]</scope>
    <source>
        <strain evidence="3 4">DSM 18695</strain>
    </source>
</reference>
<dbReference type="InterPro" id="IPR036908">
    <property type="entry name" value="RlpA-like_sf"/>
</dbReference>
<evidence type="ECO:0000256" key="1">
    <source>
        <dbReference type="SAM" id="SignalP"/>
    </source>
</evidence>
<feature type="domain" description="3D" evidence="2">
    <location>
        <begin position="83"/>
        <end position="140"/>
    </location>
</feature>
<evidence type="ECO:0000313" key="3">
    <source>
        <dbReference type="EMBL" id="MDQ0463733.1"/>
    </source>
</evidence>
<dbReference type="EMBL" id="JAUSVS010000002">
    <property type="protein sequence ID" value="MDQ0463733.1"/>
    <property type="molecule type" value="Genomic_DNA"/>
</dbReference>
<proteinExistence type="predicted"/>
<name>A0ABU0IP01_9CAUL</name>
<accession>A0ABU0IP01</accession>
<dbReference type="Pfam" id="PF06725">
    <property type="entry name" value="3D"/>
    <property type="match status" value="1"/>
</dbReference>
<evidence type="ECO:0000313" key="4">
    <source>
        <dbReference type="Proteomes" id="UP001228905"/>
    </source>
</evidence>